<reference evidence="2 3" key="1">
    <citation type="submission" date="2024-10" db="EMBL/GenBank/DDBJ databases">
        <authorList>
            <person name="Deangelis K."/>
            <person name="Huntemann M."/>
            <person name="Clum A."/>
            <person name="Wang J."/>
            <person name="Palaniappan K."/>
            <person name="Ritter S."/>
            <person name="Chen I.-M."/>
            <person name="Stamatis D."/>
            <person name="Reddy T."/>
            <person name="O'Malley R."/>
            <person name="Daum C."/>
            <person name="Ng V."/>
            <person name="Ivanova N."/>
            <person name="Kyrpides N."/>
            <person name="Woyke T."/>
        </authorList>
    </citation>
    <scope>NUCLEOTIDE SEQUENCE [LARGE SCALE GENOMIC DNA]</scope>
    <source>
        <strain evidence="2 3">GAS97</strain>
    </source>
</reference>
<protein>
    <submittedName>
        <fullName evidence="2">Dihydroflavonol-4-reductase</fullName>
        <ecNumber evidence="2">1.1.1.219</ecNumber>
    </submittedName>
</protein>
<dbReference type="SUPFAM" id="SSF51735">
    <property type="entry name" value="NAD(P)-binding Rossmann-fold domains"/>
    <property type="match status" value="1"/>
</dbReference>
<dbReference type="GO" id="GO:0045552">
    <property type="term" value="F:dihydroflavanol 4-reductase activity"/>
    <property type="evidence" value="ECO:0007669"/>
    <property type="project" value="UniProtKB-EC"/>
</dbReference>
<proteinExistence type="predicted"/>
<dbReference type="Gene3D" id="3.40.50.720">
    <property type="entry name" value="NAD(P)-binding Rossmann-like Domain"/>
    <property type="match status" value="1"/>
</dbReference>
<feature type="domain" description="NAD-dependent epimerase/dehydratase" evidence="1">
    <location>
        <begin position="9"/>
        <end position="236"/>
    </location>
</feature>
<organism evidence="2 3">
    <name type="scientific">Caballeronia udeis</name>
    <dbReference type="NCBI Taxonomy" id="1232866"/>
    <lineage>
        <taxon>Bacteria</taxon>
        <taxon>Pseudomonadati</taxon>
        <taxon>Pseudomonadota</taxon>
        <taxon>Betaproteobacteria</taxon>
        <taxon>Burkholderiales</taxon>
        <taxon>Burkholderiaceae</taxon>
        <taxon>Caballeronia</taxon>
    </lineage>
</organism>
<dbReference type="NCBIfam" id="TIGR03466">
    <property type="entry name" value="HpnA"/>
    <property type="match status" value="1"/>
</dbReference>
<dbReference type="PANTHER" id="PTHR48079:SF6">
    <property type="entry name" value="NAD(P)-BINDING DOMAIN-CONTAINING PROTEIN-RELATED"/>
    <property type="match status" value="1"/>
</dbReference>
<evidence type="ECO:0000313" key="3">
    <source>
        <dbReference type="Proteomes" id="UP001620514"/>
    </source>
</evidence>
<dbReference type="InterPro" id="IPR001509">
    <property type="entry name" value="Epimerase_deHydtase"/>
</dbReference>
<reference evidence="2 3" key="2">
    <citation type="submission" date="2024-11" db="EMBL/GenBank/DDBJ databases">
        <title>Using genomics to understand microbial adaptation to soil warming.</title>
        <authorList>
            <person name="Deangelis K.M. PhD."/>
        </authorList>
    </citation>
    <scope>NUCLEOTIDE SEQUENCE [LARGE SCALE GENOMIC DNA]</scope>
    <source>
        <strain evidence="2 3">GAS97</strain>
    </source>
</reference>
<dbReference type="EMBL" id="JBIYDN010000017">
    <property type="protein sequence ID" value="MFK4445105.1"/>
    <property type="molecule type" value="Genomic_DNA"/>
</dbReference>
<dbReference type="Proteomes" id="UP001620514">
    <property type="component" value="Unassembled WGS sequence"/>
</dbReference>
<dbReference type="InterPro" id="IPR036291">
    <property type="entry name" value="NAD(P)-bd_dom_sf"/>
</dbReference>
<evidence type="ECO:0000259" key="1">
    <source>
        <dbReference type="Pfam" id="PF01370"/>
    </source>
</evidence>
<keyword evidence="3" id="KW-1185">Reference proteome</keyword>
<dbReference type="Pfam" id="PF01370">
    <property type="entry name" value="Epimerase"/>
    <property type="match status" value="1"/>
</dbReference>
<evidence type="ECO:0000313" key="2">
    <source>
        <dbReference type="EMBL" id="MFK4445105.1"/>
    </source>
</evidence>
<comment type="caution">
    <text evidence="2">The sequence shown here is derived from an EMBL/GenBank/DDBJ whole genome shotgun (WGS) entry which is preliminary data.</text>
</comment>
<dbReference type="InterPro" id="IPR017829">
    <property type="entry name" value="Hopanoid-assoc_sugar_epimerase"/>
</dbReference>
<dbReference type="EC" id="1.1.1.219" evidence="2"/>
<accession>A0ABW8MR20</accession>
<gene>
    <name evidence="2" type="ORF">ABH943_005127</name>
</gene>
<dbReference type="CDD" id="cd05228">
    <property type="entry name" value="AR_FR_like_1_SDR_e"/>
    <property type="match status" value="1"/>
</dbReference>
<dbReference type="InterPro" id="IPR051783">
    <property type="entry name" value="NAD(P)-dependent_oxidoreduct"/>
</dbReference>
<sequence>MTDPLSGRVLVTGASGFVGSAVARIARERGFDVRVVIRKTSSRQNLEGLDAEVVIGDMRDEASMRAAMKDVRYLLHVAADYRIWARDPGEIERANLEGTEATMRAALAEGVERIVYTSSVATLKVSPAGEIVDETKPAQAHQTIGTYKRSKVLAERAVERMVANDGLPAVIVNPSTPIGPRDVKPTPTGRIIVEAATGKIPAFVDTGLNLVHVDDVANGHFLALERGVIGERYILGGENLSLQQMLADIAGLAGRKPPTIKLPRGPLYPLAIGAELYAKFSGKEPFVTVDGLRMSKNKMYFTSAKAERELGYKARPYGEGLSHALDWFRANGYLKR</sequence>
<name>A0ABW8MR20_9BURK</name>
<keyword evidence="2" id="KW-0560">Oxidoreductase</keyword>
<dbReference type="RefSeq" id="WP_404610141.1">
    <property type="nucleotide sequence ID" value="NZ_JBIYDN010000017.1"/>
</dbReference>
<dbReference type="PANTHER" id="PTHR48079">
    <property type="entry name" value="PROTEIN YEEZ"/>
    <property type="match status" value="1"/>
</dbReference>